<evidence type="ECO:0000259" key="1">
    <source>
        <dbReference type="Pfam" id="PF24749"/>
    </source>
</evidence>
<dbReference type="Pfam" id="PF24749">
    <property type="entry name" value="DUF7695"/>
    <property type="match status" value="1"/>
</dbReference>
<gene>
    <name evidence="2" type="ORF">MM415A04822_0008</name>
</gene>
<protein>
    <recommendedName>
        <fullName evidence="1">DUF7695 domain-containing protein</fullName>
    </recommendedName>
</protein>
<evidence type="ECO:0000313" key="2">
    <source>
        <dbReference type="EMBL" id="QJA69293.1"/>
    </source>
</evidence>
<sequence length="65" mass="7734">MKKVKRNRAQCLKCKDIIESKSEYNFVRCSCGEIFVDGGLMFARRGANDFKNFKEMIEYEKNKRM</sequence>
<dbReference type="AlphaFoldDB" id="A0A6M3JH66"/>
<dbReference type="EMBL" id="MT141693">
    <property type="protein sequence ID" value="QJA69293.1"/>
    <property type="molecule type" value="Genomic_DNA"/>
</dbReference>
<proteinExistence type="predicted"/>
<dbReference type="InterPro" id="IPR056112">
    <property type="entry name" value="DUF7695"/>
</dbReference>
<feature type="domain" description="DUF7695" evidence="1">
    <location>
        <begin position="3"/>
        <end position="60"/>
    </location>
</feature>
<reference evidence="2" key="1">
    <citation type="submission" date="2020-03" db="EMBL/GenBank/DDBJ databases">
        <title>The deep terrestrial virosphere.</title>
        <authorList>
            <person name="Holmfeldt K."/>
            <person name="Nilsson E."/>
            <person name="Simone D."/>
            <person name="Lopez-Fernandez M."/>
            <person name="Wu X."/>
            <person name="de Brujin I."/>
            <person name="Lundin D."/>
            <person name="Andersson A."/>
            <person name="Bertilsson S."/>
            <person name="Dopson M."/>
        </authorList>
    </citation>
    <scope>NUCLEOTIDE SEQUENCE</scope>
    <source>
        <strain evidence="2">MM415A04822</strain>
    </source>
</reference>
<organism evidence="2">
    <name type="scientific">viral metagenome</name>
    <dbReference type="NCBI Taxonomy" id="1070528"/>
    <lineage>
        <taxon>unclassified sequences</taxon>
        <taxon>metagenomes</taxon>
        <taxon>organismal metagenomes</taxon>
    </lineage>
</organism>
<name>A0A6M3JH66_9ZZZZ</name>
<accession>A0A6M3JH66</accession>